<dbReference type="AlphaFoldDB" id="A0A087UYP6"/>
<dbReference type="OrthoDB" id="6415296at2759"/>
<evidence type="ECO:0000256" key="2">
    <source>
        <dbReference type="ARBA" id="ARBA00022448"/>
    </source>
</evidence>
<evidence type="ECO:0000256" key="5">
    <source>
        <dbReference type="ARBA" id="ARBA00023136"/>
    </source>
</evidence>
<keyword evidence="4 6" id="KW-1133">Transmembrane helix</keyword>
<dbReference type="InterPro" id="IPR052983">
    <property type="entry name" value="MFS_Riboflavin_Transporter"/>
</dbReference>
<evidence type="ECO:0000313" key="7">
    <source>
        <dbReference type="EMBL" id="KFM82485.1"/>
    </source>
</evidence>
<keyword evidence="3 6" id="KW-0812">Transmembrane</keyword>
<reference evidence="7 8" key="1">
    <citation type="submission" date="2013-11" db="EMBL/GenBank/DDBJ databases">
        <title>Genome sequencing of Stegodyphus mimosarum.</title>
        <authorList>
            <person name="Bechsgaard J."/>
        </authorList>
    </citation>
    <scope>NUCLEOTIDE SEQUENCE [LARGE SCALE GENOMIC DNA]</scope>
</reference>
<dbReference type="PANTHER" id="PTHR43385">
    <property type="entry name" value="RIBOFLAVIN TRANSPORTER RIBJ"/>
    <property type="match status" value="1"/>
</dbReference>
<dbReference type="InterPro" id="IPR011701">
    <property type="entry name" value="MFS"/>
</dbReference>
<feature type="non-terminal residue" evidence="7">
    <location>
        <position position="336"/>
    </location>
</feature>
<dbReference type="Pfam" id="PF07690">
    <property type="entry name" value="MFS_1"/>
    <property type="match status" value="1"/>
</dbReference>
<dbReference type="OMA" id="ENSRDEC"/>
<evidence type="ECO:0000313" key="8">
    <source>
        <dbReference type="Proteomes" id="UP000054359"/>
    </source>
</evidence>
<proteinExistence type="predicted"/>
<evidence type="ECO:0000256" key="6">
    <source>
        <dbReference type="SAM" id="Phobius"/>
    </source>
</evidence>
<accession>A0A087UYP6</accession>
<keyword evidence="2" id="KW-0813">Transport</keyword>
<evidence type="ECO:0000256" key="1">
    <source>
        <dbReference type="ARBA" id="ARBA00004141"/>
    </source>
</evidence>
<dbReference type="SUPFAM" id="SSF103473">
    <property type="entry name" value="MFS general substrate transporter"/>
    <property type="match status" value="1"/>
</dbReference>
<evidence type="ECO:0000256" key="4">
    <source>
        <dbReference type="ARBA" id="ARBA00022989"/>
    </source>
</evidence>
<sequence>MVPDDYVKLNAKKMSATSLTPPLLEKNEIFSVANAPLKAFSATNLTSNFEEKLKSEERCDNLSFSSENEINKVSLEKRLSIQNIFPTPEESSDRQTSRNDLREESLKKEIETKQENSHPGKPKGLLENMKTIVRLYKNPVFILLCVCNATYVFIFIPIMTSAVDYARDKGLSEHIGKYLVHAMAVGDIFGRLCFGWVTDQNFITIPHYMILTLVLEGVFIMLLPLTASLVTYLLLLALYSMTAGSMMVRIPVLVYKHVKKDEKSVAMGCYGFASGLVPLGVPSLIGYFRDNKGSYDGMYYIMGSLSILSGGFWLLEPILVRLNNRLEQHREDAIKV</sequence>
<keyword evidence="8" id="KW-1185">Reference proteome</keyword>
<evidence type="ECO:0000256" key="3">
    <source>
        <dbReference type="ARBA" id="ARBA00022692"/>
    </source>
</evidence>
<dbReference type="EMBL" id="KK122319">
    <property type="protein sequence ID" value="KFM82485.1"/>
    <property type="molecule type" value="Genomic_DNA"/>
</dbReference>
<organism evidence="7 8">
    <name type="scientific">Stegodyphus mimosarum</name>
    <name type="common">African social velvet spider</name>
    <dbReference type="NCBI Taxonomy" id="407821"/>
    <lineage>
        <taxon>Eukaryota</taxon>
        <taxon>Metazoa</taxon>
        <taxon>Ecdysozoa</taxon>
        <taxon>Arthropoda</taxon>
        <taxon>Chelicerata</taxon>
        <taxon>Arachnida</taxon>
        <taxon>Araneae</taxon>
        <taxon>Araneomorphae</taxon>
        <taxon>Entelegynae</taxon>
        <taxon>Eresoidea</taxon>
        <taxon>Eresidae</taxon>
        <taxon>Stegodyphus</taxon>
    </lineage>
</organism>
<comment type="subcellular location">
    <subcellularLocation>
        <location evidence="1">Membrane</location>
        <topology evidence="1">Multi-pass membrane protein</topology>
    </subcellularLocation>
</comment>
<feature type="transmembrane region" description="Helical" evidence="6">
    <location>
        <begin position="140"/>
        <end position="158"/>
    </location>
</feature>
<dbReference type="GO" id="GO:0016020">
    <property type="term" value="C:membrane"/>
    <property type="evidence" value="ECO:0007669"/>
    <property type="project" value="UniProtKB-SubCell"/>
</dbReference>
<dbReference type="InterPro" id="IPR036259">
    <property type="entry name" value="MFS_trans_sf"/>
</dbReference>
<dbReference type="Proteomes" id="UP000054359">
    <property type="component" value="Unassembled WGS sequence"/>
</dbReference>
<protein>
    <submittedName>
        <fullName evidence="7">Monocarboxylate transporter 5</fullName>
    </submittedName>
</protein>
<feature type="transmembrane region" description="Helical" evidence="6">
    <location>
        <begin position="297"/>
        <end position="315"/>
    </location>
</feature>
<feature type="transmembrane region" description="Helical" evidence="6">
    <location>
        <begin position="264"/>
        <end position="285"/>
    </location>
</feature>
<gene>
    <name evidence="7" type="ORF">X975_23725</name>
</gene>
<name>A0A087UYP6_STEMI</name>
<dbReference type="PANTHER" id="PTHR43385:SF1">
    <property type="entry name" value="RIBOFLAVIN TRANSPORTER RIBJ"/>
    <property type="match status" value="1"/>
</dbReference>
<keyword evidence="5 6" id="KW-0472">Membrane</keyword>
<dbReference type="GO" id="GO:0022857">
    <property type="term" value="F:transmembrane transporter activity"/>
    <property type="evidence" value="ECO:0007669"/>
    <property type="project" value="InterPro"/>
</dbReference>
<dbReference type="Gene3D" id="1.20.1250.20">
    <property type="entry name" value="MFS general substrate transporter like domains"/>
    <property type="match status" value="1"/>
</dbReference>